<proteinExistence type="predicted"/>
<dbReference type="Proteomes" id="UP000471031">
    <property type="component" value="Unassembled WGS sequence"/>
</dbReference>
<protein>
    <recommendedName>
        <fullName evidence="3">L-2-amino-thiazoline-4-carboxylic acid hydrolase</fullName>
    </recommendedName>
</protein>
<sequence length="164" mass="18839">MEEKMVPLDAAQREVRKMADMMAALYRHFSQEIIDAVGEAKGVEIIQNAVWRYGQERGRQHREKVLGQGFPDEPESYTKLPDLPAFGWDVEKLSATNPSHVRVTYCPFAAHWKEKGFQKIGRLYCAVDQAKYSAFHENSDYAHLQNTLDGDDCCEMICRKKVEP</sequence>
<dbReference type="EMBL" id="WXEX01000017">
    <property type="protein sequence ID" value="MZP44473.1"/>
    <property type="molecule type" value="Genomic_DNA"/>
</dbReference>
<dbReference type="InterPro" id="IPR026002">
    <property type="entry name" value="ATC_hydrolase-like"/>
</dbReference>
<dbReference type="OrthoDB" id="5420534at2"/>
<gene>
    <name evidence="1" type="ORF">GTO89_15685</name>
</gene>
<name>A0A845LM79_HELGE</name>
<organism evidence="1 2">
    <name type="scientific">Heliomicrobium gestii</name>
    <name type="common">Heliobacterium gestii</name>
    <dbReference type="NCBI Taxonomy" id="2699"/>
    <lineage>
        <taxon>Bacteria</taxon>
        <taxon>Bacillati</taxon>
        <taxon>Bacillota</taxon>
        <taxon>Clostridia</taxon>
        <taxon>Eubacteriales</taxon>
        <taxon>Heliobacteriaceae</taxon>
        <taxon>Heliomicrobium</taxon>
    </lineage>
</organism>
<dbReference type="AlphaFoldDB" id="A0A845LM79"/>
<dbReference type="Pfam" id="PF14196">
    <property type="entry name" value="ATC_hydrolase"/>
    <property type="match status" value="1"/>
</dbReference>
<dbReference type="RefSeq" id="WP_161263041.1">
    <property type="nucleotide sequence ID" value="NZ_JAFBDC010000018.1"/>
</dbReference>
<evidence type="ECO:0008006" key="3">
    <source>
        <dbReference type="Google" id="ProtNLM"/>
    </source>
</evidence>
<accession>A0A845LM79</accession>
<evidence type="ECO:0000313" key="1">
    <source>
        <dbReference type="EMBL" id="MZP44473.1"/>
    </source>
</evidence>
<keyword evidence="2" id="KW-1185">Reference proteome</keyword>
<comment type="caution">
    <text evidence="1">The sequence shown here is derived from an EMBL/GenBank/DDBJ whole genome shotgun (WGS) entry which is preliminary data.</text>
</comment>
<reference evidence="1 2" key="1">
    <citation type="submission" date="2020-01" db="EMBL/GenBank/DDBJ databases">
        <title>Whole genome sequence of Heliobacterium gestii DSM 11169.</title>
        <authorList>
            <person name="Kyndt J.A."/>
            <person name="Meyer T.E."/>
        </authorList>
    </citation>
    <scope>NUCLEOTIDE SEQUENCE [LARGE SCALE GENOMIC DNA]</scope>
    <source>
        <strain evidence="1 2">DSM 11169</strain>
    </source>
</reference>
<evidence type="ECO:0000313" key="2">
    <source>
        <dbReference type="Proteomes" id="UP000471031"/>
    </source>
</evidence>